<evidence type="ECO:0000313" key="3">
    <source>
        <dbReference type="Proteomes" id="UP000807825"/>
    </source>
</evidence>
<feature type="transmembrane region" description="Helical" evidence="1">
    <location>
        <begin position="44"/>
        <end position="65"/>
    </location>
</feature>
<organism evidence="2 3">
    <name type="scientific">Desulfomonile tiedjei</name>
    <dbReference type="NCBI Taxonomy" id="2358"/>
    <lineage>
        <taxon>Bacteria</taxon>
        <taxon>Pseudomonadati</taxon>
        <taxon>Thermodesulfobacteriota</taxon>
        <taxon>Desulfomonilia</taxon>
        <taxon>Desulfomonilales</taxon>
        <taxon>Desulfomonilaceae</taxon>
        <taxon>Desulfomonile</taxon>
    </lineage>
</organism>
<dbReference type="AlphaFoldDB" id="A0A9D6Z4T9"/>
<keyword evidence="1" id="KW-1133">Transmembrane helix</keyword>
<keyword evidence="1" id="KW-0812">Transmembrane</keyword>
<reference evidence="2" key="1">
    <citation type="submission" date="2020-07" db="EMBL/GenBank/DDBJ databases">
        <title>Huge and variable diversity of episymbiotic CPR bacteria and DPANN archaea in groundwater ecosystems.</title>
        <authorList>
            <person name="He C.Y."/>
            <person name="Keren R."/>
            <person name="Whittaker M."/>
            <person name="Farag I.F."/>
            <person name="Doudna J."/>
            <person name="Cate J.H.D."/>
            <person name="Banfield J.F."/>
        </authorList>
    </citation>
    <scope>NUCLEOTIDE SEQUENCE</scope>
    <source>
        <strain evidence="2">NC_groundwater_1664_Pr3_B-0.1um_52_9</strain>
    </source>
</reference>
<evidence type="ECO:0000256" key="1">
    <source>
        <dbReference type="SAM" id="Phobius"/>
    </source>
</evidence>
<evidence type="ECO:0000313" key="2">
    <source>
        <dbReference type="EMBL" id="MBI5251369.1"/>
    </source>
</evidence>
<dbReference type="EMBL" id="JACRDE010000468">
    <property type="protein sequence ID" value="MBI5251369.1"/>
    <property type="molecule type" value="Genomic_DNA"/>
</dbReference>
<dbReference type="Proteomes" id="UP000807825">
    <property type="component" value="Unassembled WGS sequence"/>
</dbReference>
<gene>
    <name evidence="2" type="ORF">HY912_17915</name>
</gene>
<keyword evidence="1" id="KW-0472">Membrane</keyword>
<comment type="caution">
    <text evidence="2">The sequence shown here is derived from an EMBL/GenBank/DDBJ whole genome shotgun (WGS) entry which is preliminary data.</text>
</comment>
<accession>A0A9D6Z4T9</accession>
<proteinExistence type="predicted"/>
<name>A0A9D6Z4T9_9BACT</name>
<sequence length="71" mass="8165">MKYLVILLFILAGWALAAEFLMKDRQSEGLETFTDRLKDLGTRLHRAIGVLAALVLIVLVIRFIFKIFWGE</sequence>
<protein>
    <submittedName>
        <fullName evidence="2">Uncharacterized protein</fullName>
    </submittedName>
</protein>